<dbReference type="AlphaFoldDB" id="F4L065"/>
<reference evidence="1 2" key="1">
    <citation type="journal article" date="2011" name="Stand. Genomic Sci.">
        <title>Complete genome sequence of Haliscomenobacter hydrossis type strain (O).</title>
        <authorList>
            <consortium name="US DOE Joint Genome Institute (JGI-PGF)"/>
            <person name="Daligault H."/>
            <person name="Lapidus A."/>
            <person name="Zeytun A."/>
            <person name="Nolan M."/>
            <person name="Lucas S."/>
            <person name="Del Rio T.G."/>
            <person name="Tice H."/>
            <person name="Cheng J.F."/>
            <person name="Tapia R."/>
            <person name="Han C."/>
            <person name="Goodwin L."/>
            <person name="Pitluck S."/>
            <person name="Liolios K."/>
            <person name="Pagani I."/>
            <person name="Ivanova N."/>
            <person name="Huntemann M."/>
            <person name="Mavromatis K."/>
            <person name="Mikhailova N."/>
            <person name="Pati A."/>
            <person name="Chen A."/>
            <person name="Palaniappan K."/>
            <person name="Land M."/>
            <person name="Hauser L."/>
            <person name="Brambilla E.M."/>
            <person name="Rohde M."/>
            <person name="Verbarg S."/>
            <person name="Goker M."/>
            <person name="Bristow J."/>
            <person name="Eisen J.A."/>
            <person name="Markowitz V."/>
            <person name="Hugenholtz P."/>
            <person name="Kyrpides N.C."/>
            <person name="Klenk H.P."/>
            <person name="Woyke T."/>
        </authorList>
    </citation>
    <scope>NUCLEOTIDE SEQUENCE [LARGE SCALE GENOMIC DNA]</scope>
    <source>
        <strain evidence="2">ATCC 27775 / DSM 1100 / LMG 10767 / O</strain>
    </source>
</reference>
<organism evidence="1 2">
    <name type="scientific">Haliscomenobacter hydrossis (strain ATCC 27775 / DSM 1100 / LMG 10767 / O)</name>
    <dbReference type="NCBI Taxonomy" id="760192"/>
    <lineage>
        <taxon>Bacteria</taxon>
        <taxon>Pseudomonadati</taxon>
        <taxon>Bacteroidota</taxon>
        <taxon>Saprospiria</taxon>
        <taxon>Saprospirales</taxon>
        <taxon>Haliscomenobacteraceae</taxon>
        <taxon>Haliscomenobacter</taxon>
    </lineage>
</organism>
<evidence type="ECO:0000313" key="2">
    <source>
        <dbReference type="Proteomes" id="UP000008461"/>
    </source>
</evidence>
<dbReference type="EMBL" id="CP002691">
    <property type="protein sequence ID" value="AEE52774.1"/>
    <property type="molecule type" value="Genomic_DNA"/>
</dbReference>
<sequence>MTHAKSNPFSFIIFLFFSACILSSAEKCSQSDPVVRNAELAKPVDELLFSHIKGLGDIYAKDEIWKGYAYHTYRQYLVHFTEKGPDRAFVINPPTPPKGAIRLDAQEGKGLVIYRYDLRMKEAHDLVFGPEGNGTFEFTFDIAGNNYYLQAYSDDLSEGSGDTSRAVSFSTHELFHRYQDNWENVPDSKQDFDNFPLTVELLELQILCQEIMKELPSYPSELSALKQILRQYVAIRSKEMELDPTPDQLIRNHELYQEQMEGSPKYIETMGNLQFFTKSTTPVHFSYSIFEFSIETKAEVRGMMGQSVYYGTGPGAIYILDRLGVNIEAMEQGKTPYDLAKAYLNMSKSERDQALREAKMIKNWPEIQAKAREWMALK</sequence>
<dbReference type="PROSITE" id="PS51257">
    <property type="entry name" value="PROKAR_LIPOPROTEIN"/>
    <property type="match status" value="1"/>
</dbReference>
<evidence type="ECO:0000313" key="1">
    <source>
        <dbReference type="EMBL" id="AEE52774.1"/>
    </source>
</evidence>
<reference key="2">
    <citation type="submission" date="2011-04" db="EMBL/GenBank/DDBJ databases">
        <title>Complete sequence of chromosome of Haliscomenobacter hydrossis DSM 1100.</title>
        <authorList>
            <consortium name="US DOE Joint Genome Institute (JGI-PGF)"/>
            <person name="Lucas S."/>
            <person name="Han J."/>
            <person name="Lapidus A."/>
            <person name="Bruce D."/>
            <person name="Goodwin L."/>
            <person name="Pitluck S."/>
            <person name="Peters L."/>
            <person name="Kyrpides N."/>
            <person name="Mavromatis K."/>
            <person name="Ivanova N."/>
            <person name="Ovchinnikova G."/>
            <person name="Pagani I."/>
            <person name="Daligault H."/>
            <person name="Detter J.C."/>
            <person name="Han C."/>
            <person name="Land M."/>
            <person name="Hauser L."/>
            <person name="Markowitz V."/>
            <person name="Cheng J.-F."/>
            <person name="Hugenholtz P."/>
            <person name="Woyke T."/>
            <person name="Wu D."/>
            <person name="Verbarg S."/>
            <person name="Frueling A."/>
            <person name="Brambilla E."/>
            <person name="Klenk H.-P."/>
            <person name="Eisen J.A."/>
        </authorList>
    </citation>
    <scope>NUCLEOTIDE SEQUENCE</scope>
    <source>
        <strain>DSM 1100</strain>
    </source>
</reference>
<dbReference type="Proteomes" id="UP000008461">
    <property type="component" value="Chromosome"/>
</dbReference>
<gene>
    <name evidence="1" type="ordered locus">Halhy_4946</name>
</gene>
<proteinExistence type="predicted"/>
<dbReference type="KEGG" id="hhy:Halhy_4946"/>
<accession>F4L065</accession>
<protein>
    <submittedName>
        <fullName evidence="1">Uncharacterized protein</fullName>
    </submittedName>
</protein>
<dbReference type="eggNOG" id="COG3266">
    <property type="taxonomic scope" value="Bacteria"/>
</dbReference>
<name>F4L065_HALH1</name>
<keyword evidence="2" id="KW-1185">Reference proteome</keyword>
<dbReference type="OrthoDB" id="5114982at2"/>
<dbReference type="HOGENOM" id="CLU_731079_0_0_10"/>
<dbReference type="STRING" id="760192.Halhy_4946"/>
<dbReference type="RefSeq" id="WP_013767309.1">
    <property type="nucleotide sequence ID" value="NC_015510.1"/>
</dbReference>